<protein>
    <submittedName>
        <fullName evidence="1">Uncharacterized protein</fullName>
    </submittedName>
</protein>
<sequence>FFKEFDFTSLMFSQLPIVLQQFIQQSQKSKKQNIQVDMIQVLQALRNGDNITLKQLVSLLSQIIDQQSIQAGQFVEQLEKLLTQPSNPLAMMSPRNPKISMSKRLNQSSKRLPDQVQHELQLLDNVVFQNQGQSRFLQDLMSFAAEDDAQVNEPLRQGEPIDQIRTGEEINLQMDEMEPLRLSNYEEMFQHSEVQKLVEELGKSLKKTAKKRKFFFEKDNLVEQEQIEFQKPVSFQVFDDKLENEIEKLIAEEEKLVQVEPVEVQEFDFQVDNNFEFAAESGRELQVMDEYQNIKDIPGNVIENFLVALVNFREGSVTLLQKENDVFVKGI</sequence>
<gene>
    <name evidence="1" type="ORF">TPC1_31629</name>
</gene>
<reference evidence="1" key="1">
    <citation type="submission" date="2015-07" db="EMBL/GenBank/DDBJ databases">
        <title>Adaptation to a free-living lifestyle via gene acquisitions in the diplomonad Trepomonas sp. PC1.</title>
        <authorList>
            <person name="Xu F."/>
            <person name="Jerlstrom-Hultqvist J."/>
            <person name="Kolisko M."/>
            <person name="Simpson A.G.B."/>
            <person name="Roger A.J."/>
            <person name="Svard S.G."/>
            <person name="Andersson J.O."/>
        </authorList>
    </citation>
    <scope>NUCLEOTIDE SEQUENCE</scope>
    <source>
        <strain evidence="1">PC1</strain>
    </source>
</reference>
<name>A0A146JZG3_9EUKA</name>
<dbReference type="EMBL" id="GDID01007730">
    <property type="protein sequence ID" value="JAP88876.1"/>
    <property type="molecule type" value="Transcribed_RNA"/>
</dbReference>
<accession>A0A146JZG3</accession>
<organism evidence="1">
    <name type="scientific">Trepomonas sp. PC1</name>
    <dbReference type="NCBI Taxonomy" id="1076344"/>
    <lineage>
        <taxon>Eukaryota</taxon>
        <taxon>Metamonada</taxon>
        <taxon>Diplomonadida</taxon>
        <taxon>Hexamitidae</taxon>
        <taxon>Hexamitinae</taxon>
        <taxon>Trepomonas</taxon>
    </lineage>
</organism>
<feature type="non-terminal residue" evidence="1">
    <location>
        <position position="1"/>
    </location>
</feature>
<proteinExistence type="predicted"/>
<dbReference type="AlphaFoldDB" id="A0A146JZG3"/>
<evidence type="ECO:0000313" key="1">
    <source>
        <dbReference type="EMBL" id="JAP88876.1"/>
    </source>
</evidence>